<dbReference type="SUPFAM" id="SSF47473">
    <property type="entry name" value="EF-hand"/>
    <property type="match status" value="1"/>
</dbReference>
<dbReference type="PROSITE" id="PS50222">
    <property type="entry name" value="EF_HAND_2"/>
    <property type="match status" value="1"/>
</dbReference>
<keyword evidence="5" id="KW-1185">Reference proteome</keyword>
<dbReference type="PROSITE" id="PS00018">
    <property type="entry name" value="EF_HAND_1"/>
    <property type="match status" value="3"/>
</dbReference>
<name>A0A2T0RN81_9RHOB</name>
<protein>
    <submittedName>
        <fullName evidence="4">EF hand domain-containing protein</fullName>
    </submittedName>
</protein>
<organism evidence="4 5">
    <name type="scientific">Aliiruegeria haliotis</name>
    <dbReference type="NCBI Taxonomy" id="1280846"/>
    <lineage>
        <taxon>Bacteria</taxon>
        <taxon>Pseudomonadati</taxon>
        <taxon>Pseudomonadota</taxon>
        <taxon>Alphaproteobacteria</taxon>
        <taxon>Rhodobacterales</taxon>
        <taxon>Roseobacteraceae</taxon>
        <taxon>Aliiruegeria</taxon>
    </lineage>
</organism>
<keyword evidence="2" id="KW-0732">Signal</keyword>
<dbReference type="AlphaFoldDB" id="A0A2T0RN81"/>
<feature type="region of interest" description="Disordered" evidence="1">
    <location>
        <begin position="149"/>
        <end position="251"/>
    </location>
</feature>
<feature type="compositionally biased region" description="Gly residues" evidence="1">
    <location>
        <begin position="233"/>
        <end position="248"/>
    </location>
</feature>
<feature type="domain" description="EF-hand" evidence="3">
    <location>
        <begin position="49"/>
        <end position="84"/>
    </location>
</feature>
<feature type="signal peptide" evidence="2">
    <location>
        <begin position="1"/>
        <end position="21"/>
    </location>
</feature>
<dbReference type="Proteomes" id="UP000239480">
    <property type="component" value="Unassembled WGS sequence"/>
</dbReference>
<dbReference type="Gene3D" id="1.10.238.10">
    <property type="entry name" value="EF-hand"/>
    <property type="match status" value="2"/>
</dbReference>
<evidence type="ECO:0000256" key="1">
    <source>
        <dbReference type="SAM" id="MobiDB-lite"/>
    </source>
</evidence>
<dbReference type="InterPro" id="IPR011992">
    <property type="entry name" value="EF-hand-dom_pair"/>
</dbReference>
<feature type="region of interest" description="Disordered" evidence="1">
    <location>
        <begin position="79"/>
        <end position="110"/>
    </location>
</feature>
<sequence length="319" mass="32970">MKPIFLAAITASALAANPVLAQDDASAAPGVNFLTNWDADGDGTIALDELITRRADIFSAFDENEDGALSAEEFGVYDRTRRDSMQRPEDRGNGPGRAEQVLGLSASDTDGNGSVSLEEFLAASAVWIGVMDRNGDDVLTVDDFGAGGRQGVGSGRGQGHERGAGQGQGQGKGKGKGKGQGQGQGQGMGRHAQMPDTPYAQKGRDAASGNGRTQGGNRHQGMAPDQRQRMERGQGGAQGHGQQGGQGKGRSQQAVAFQAFATADGALWIVDERTGDVLMCKAIPDTNTAAGLRPVCIEAAIQPPASGTTAQPPTRGRDL</sequence>
<dbReference type="CDD" id="cd00051">
    <property type="entry name" value="EFh"/>
    <property type="match status" value="1"/>
</dbReference>
<proteinExistence type="predicted"/>
<gene>
    <name evidence="4" type="ORF">CLV78_106122</name>
</gene>
<feature type="compositionally biased region" description="Gly residues" evidence="1">
    <location>
        <begin position="164"/>
        <end position="188"/>
    </location>
</feature>
<dbReference type="Pfam" id="PF13499">
    <property type="entry name" value="EF-hand_7"/>
    <property type="match status" value="1"/>
</dbReference>
<dbReference type="RefSeq" id="WP_106205661.1">
    <property type="nucleotide sequence ID" value="NZ_PVTD01000006.1"/>
</dbReference>
<evidence type="ECO:0000259" key="3">
    <source>
        <dbReference type="PROSITE" id="PS50222"/>
    </source>
</evidence>
<evidence type="ECO:0000313" key="4">
    <source>
        <dbReference type="EMBL" id="PRY22582.1"/>
    </source>
</evidence>
<dbReference type="InterPro" id="IPR018247">
    <property type="entry name" value="EF_Hand_1_Ca_BS"/>
</dbReference>
<feature type="chain" id="PRO_5015753818" evidence="2">
    <location>
        <begin position="22"/>
        <end position="319"/>
    </location>
</feature>
<feature type="compositionally biased region" description="Basic and acidic residues" evidence="1">
    <location>
        <begin position="79"/>
        <end position="92"/>
    </location>
</feature>
<evidence type="ECO:0000313" key="5">
    <source>
        <dbReference type="Proteomes" id="UP000239480"/>
    </source>
</evidence>
<dbReference type="GO" id="GO:0005509">
    <property type="term" value="F:calcium ion binding"/>
    <property type="evidence" value="ECO:0007669"/>
    <property type="project" value="InterPro"/>
</dbReference>
<comment type="caution">
    <text evidence="4">The sequence shown here is derived from an EMBL/GenBank/DDBJ whole genome shotgun (WGS) entry which is preliminary data.</text>
</comment>
<dbReference type="EMBL" id="PVTD01000006">
    <property type="protein sequence ID" value="PRY22582.1"/>
    <property type="molecule type" value="Genomic_DNA"/>
</dbReference>
<reference evidence="4 5" key="1">
    <citation type="submission" date="2018-03" db="EMBL/GenBank/DDBJ databases">
        <title>Genomic Encyclopedia of Archaeal and Bacterial Type Strains, Phase II (KMG-II): from individual species to whole genera.</title>
        <authorList>
            <person name="Goeker M."/>
        </authorList>
    </citation>
    <scope>NUCLEOTIDE SEQUENCE [LARGE SCALE GENOMIC DNA]</scope>
    <source>
        <strain evidence="4 5">DSM 29328</strain>
    </source>
</reference>
<dbReference type="OrthoDB" id="7631435at2"/>
<accession>A0A2T0RN81</accession>
<dbReference type="InterPro" id="IPR002048">
    <property type="entry name" value="EF_hand_dom"/>
</dbReference>
<evidence type="ECO:0000256" key="2">
    <source>
        <dbReference type="SAM" id="SignalP"/>
    </source>
</evidence>